<name>A0A2J5PTP1_9ENTR</name>
<keyword evidence="2" id="KW-0004">4Fe-4S</keyword>
<reference evidence="9 10" key="2">
    <citation type="submission" date="2018-01" db="EMBL/GenBank/DDBJ databases">
        <title>Genomic study of Klebsiella pneumoniae.</title>
        <authorList>
            <person name="Yang Y."/>
            <person name="Bicalho R."/>
        </authorList>
    </citation>
    <scope>NUCLEOTIDE SEQUENCE [LARGE SCALE GENOMIC DNA]</scope>
    <source>
        <strain evidence="9 10">A10</strain>
    </source>
</reference>
<dbReference type="InterPro" id="IPR007197">
    <property type="entry name" value="rSAM"/>
</dbReference>
<organism evidence="9 10">
    <name type="scientific">Klebsiella michiganensis</name>
    <dbReference type="NCBI Taxonomy" id="1134687"/>
    <lineage>
        <taxon>Bacteria</taxon>
        <taxon>Pseudomonadati</taxon>
        <taxon>Pseudomonadota</taxon>
        <taxon>Gammaproteobacteria</taxon>
        <taxon>Enterobacterales</taxon>
        <taxon>Enterobacteriaceae</taxon>
        <taxon>Klebsiella/Raoultella group</taxon>
        <taxon>Klebsiella</taxon>
    </lineage>
</organism>
<dbReference type="SFLD" id="SFLDS00029">
    <property type="entry name" value="Radical_SAM"/>
    <property type="match status" value="1"/>
</dbReference>
<dbReference type="InterPro" id="IPR023885">
    <property type="entry name" value="4Fe4S-binding_SPASM_dom"/>
</dbReference>
<proteinExistence type="predicted"/>
<protein>
    <submittedName>
        <fullName evidence="9">Radical SAM protein</fullName>
    </submittedName>
</protein>
<evidence type="ECO:0000256" key="3">
    <source>
        <dbReference type="ARBA" id="ARBA00022691"/>
    </source>
</evidence>
<dbReference type="AlphaFoldDB" id="A0A2J5PTP1"/>
<evidence type="ECO:0000256" key="4">
    <source>
        <dbReference type="ARBA" id="ARBA00022723"/>
    </source>
</evidence>
<dbReference type="Pfam" id="PF13186">
    <property type="entry name" value="SPASM"/>
    <property type="match status" value="1"/>
</dbReference>
<dbReference type="CDD" id="cd01335">
    <property type="entry name" value="Radical_SAM"/>
    <property type="match status" value="1"/>
</dbReference>
<dbReference type="Pfam" id="PF04055">
    <property type="entry name" value="Radical_SAM"/>
    <property type="match status" value="1"/>
</dbReference>
<evidence type="ECO:0000313" key="9">
    <source>
        <dbReference type="EMBL" id="PLO69417.1"/>
    </source>
</evidence>
<dbReference type="SUPFAM" id="SSF102114">
    <property type="entry name" value="Radical SAM enzymes"/>
    <property type="match status" value="1"/>
</dbReference>
<gene>
    <name evidence="9" type="ORF">CWN49_14350</name>
</gene>
<dbReference type="Gene3D" id="3.20.20.70">
    <property type="entry name" value="Aldolase class I"/>
    <property type="match status" value="1"/>
</dbReference>
<evidence type="ECO:0000256" key="1">
    <source>
        <dbReference type="ARBA" id="ARBA00001966"/>
    </source>
</evidence>
<keyword evidence="6" id="KW-0411">Iron-sulfur</keyword>
<feature type="domain" description="4Fe4S-binding SPASM" evidence="8">
    <location>
        <begin position="209"/>
        <end position="273"/>
    </location>
</feature>
<keyword evidence="4" id="KW-0479">Metal-binding</keyword>
<dbReference type="PANTHER" id="PTHR43787">
    <property type="entry name" value="FEMO COFACTOR BIOSYNTHESIS PROTEIN NIFB-RELATED"/>
    <property type="match status" value="1"/>
</dbReference>
<keyword evidence="3" id="KW-0949">S-adenosyl-L-methionine</keyword>
<evidence type="ECO:0000256" key="6">
    <source>
        <dbReference type="ARBA" id="ARBA00023014"/>
    </source>
</evidence>
<evidence type="ECO:0000256" key="2">
    <source>
        <dbReference type="ARBA" id="ARBA00022485"/>
    </source>
</evidence>
<dbReference type="GO" id="GO:0046872">
    <property type="term" value="F:metal ion binding"/>
    <property type="evidence" value="ECO:0007669"/>
    <property type="project" value="UniProtKB-KW"/>
</dbReference>
<dbReference type="PANTHER" id="PTHR43787:SF10">
    <property type="entry name" value="COFACTOR MODIFYING PROTEIN"/>
    <property type="match status" value="1"/>
</dbReference>
<feature type="domain" description="Radical SAM core" evidence="7">
    <location>
        <begin position="56"/>
        <end position="159"/>
    </location>
</feature>
<dbReference type="GO" id="GO:0003824">
    <property type="term" value="F:catalytic activity"/>
    <property type="evidence" value="ECO:0007669"/>
    <property type="project" value="InterPro"/>
</dbReference>
<dbReference type="InterPro" id="IPR013785">
    <property type="entry name" value="Aldolase_TIM"/>
</dbReference>
<dbReference type="EMBL" id="PIDR01000397">
    <property type="protein sequence ID" value="PLO69417.1"/>
    <property type="molecule type" value="Genomic_DNA"/>
</dbReference>
<sequence>MRLPLVMNSFYRVLAQNMPEAVKPTLRGWYNEFNKVVTYGFRHKDIFTALDFEINSHCNLECSYCPASFKNGRGEHLMPVEIFKKAIDDLSKIKYSGRISPHFFGEPLLDDRLPELMAYARKKLPHAQIVIHTNGLRLSKDKYDKCINSGVDGFLVTQHTRKIPKNIIDIVDSGYAKHGTIKVRTIDSLTLFNRGGAVKPKKERKMTYCYYLSDEISITHTGNVVCTNDFGETHVFGNVNESNLLDIWNSYEFRKIRNEVRKGVFNLDMCKKCVGIK</sequence>
<evidence type="ECO:0000256" key="5">
    <source>
        <dbReference type="ARBA" id="ARBA00023004"/>
    </source>
</evidence>
<comment type="cofactor">
    <cofactor evidence="1">
        <name>[4Fe-4S] cluster</name>
        <dbReference type="ChEBI" id="CHEBI:49883"/>
    </cofactor>
</comment>
<dbReference type="CDD" id="cd21109">
    <property type="entry name" value="SPASM"/>
    <property type="match status" value="1"/>
</dbReference>
<comment type="caution">
    <text evidence="9">The sequence shown here is derived from an EMBL/GenBank/DDBJ whole genome shotgun (WGS) entry which is preliminary data.</text>
</comment>
<dbReference type="Proteomes" id="UP000234667">
    <property type="component" value="Unassembled WGS sequence"/>
</dbReference>
<evidence type="ECO:0000259" key="7">
    <source>
        <dbReference type="Pfam" id="PF04055"/>
    </source>
</evidence>
<reference evidence="9 10" key="1">
    <citation type="submission" date="2017-11" db="EMBL/GenBank/DDBJ databases">
        <authorList>
            <person name="Han C.G."/>
        </authorList>
    </citation>
    <scope>NUCLEOTIDE SEQUENCE [LARGE SCALE GENOMIC DNA]</scope>
    <source>
        <strain evidence="9 10">A10</strain>
    </source>
</reference>
<evidence type="ECO:0000313" key="10">
    <source>
        <dbReference type="Proteomes" id="UP000234667"/>
    </source>
</evidence>
<keyword evidence="5" id="KW-0408">Iron</keyword>
<dbReference type="GO" id="GO:0051539">
    <property type="term" value="F:4 iron, 4 sulfur cluster binding"/>
    <property type="evidence" value="ECO:0007669"/>
    <property type="project" value="UniProtKB-KW"/>
</dbReference>
<dbReference type="InterPro" id="IPR058240">
    <property type="entry name" value="rSAM_sf"/>
</dbReference>
<evidence type="ECO:0000259" key="8">
    <source>
        <dbReference type="Pfam" id="PF13186"/>
    </source>
</evidence>
<accession>A0A2J5PTP1</accession>
<dbReference type="RefSeq" id="WP_101869293.1">
    <property type="nucleotide sequence ID" value="NZ_PIDU01000112.1"/>
</dbReference>